<dbReference type="GO" id="GO:0016020">
    <property type="term" value="C:membrane"/>
    <property type="evidence" value="ECO:0007669"/>
    <property type="project" value="UniProtKB-SubCell"/>
</dbReference>
<dbReference type="InterPro" id="IPR025846">
    <property type="entry name" value="TBL_N"/>
</dbReference>
<keyword evidence="5 7" id="KW-1133">Transmembrane helix</keyword>
<keyword evidence="3 7" id="KW-0812">Transmembrane</keyword>
<reference evidence="10 11" key="1">
    <citation type="submission" date="2019-12" db="EMBL/GenBank/DDBJ databases">
        <authorList>
            <person name="Alioto T."/>
            <person name="Alioto T."/>
            <person name="Gomez Garrido J."/>
        </authorList>
    </citation>
    <scope>NUCLEOTIDE SEQUENCE [LARGE SCALE GENOMIC DNA]</scope>
</reference>
<evidence type="ECO:0000256" key="7">
    <source>
        <dbReference type="SAM" id="Phobius"/>
    </source>
</evidence>
<dbReference type="Pfam" id="PF13839">
    <property type="entry name" value="PC-Esterase"/>
    <property type="match status" value="1"/>
</dbReference>
<dbReference type="Gramene" id="OE9A003622T4">
    <property type="protein sequence ID" value="OE9A003622C4"/>
    <property type="gene ID" value="OE9A003622"/>
</dbReference>
<feature type="transmembrane region" description="Helical" evidence="7">
    <location>
        <begin position="16"/>
        <end position="36"/>
    </location>
</feature>
<feature type="domain" description="Trichome birefringence-like N-terminal" evidence="9">
    <location>
        <begin position="68"/>
        <end position="120"/>
    </location>
</feature>
<keyword evidence="11" id="KW-1185">Reference proteome</keyword>
<dbReference type="Gramene" id="OE9A003622T2">
    <property type="protein sequence ID" value="OE9A003622C2"/>
    <property type="gene ID" value="OE9A003622"/>
</dbReference>
<dbReference type="InterPro" id="IPR026057">
    <property type="entry name" value="TBL_C"/>
</dbReference>
<dbReference type="Proteomes" id="UP000594638">
    <property type="component" value="Unassembled WGS sequence"/>
</dbReference>
<name>A0A8S0SEG3_OLEEU</name>
<keyword evidence="4" id="KW-0735">Signal-anchor</keyword>
<evidence type="ECO:0000256" key="1">
    <source>
        <dbReference type="ARBA" id="ARBA00004167"/>
    </source>
</evidence>
<dbReference type="AlphaFoldDB" id="A0A8S0SEG3"/>
<evidence type="ECO:0000256" key="5">
    <source>
        <dbReference type="ARBA" id="ARBA00022989"/>
    </source>
</evidence>
<comment type="subcellular location">
    <subcellularLocation>
        <location evidence="1">Membrane</location>
        <topology evidence="1">Single-pass membrane protein</topology>
    </subcellularLocation>
</comment>
<dbReference type="InterPro" id="IPR029962">
    <property type="entry name" value="TBL"/>
</dbReference>
<comment type="caution">
    <text evidence="10">The sequence shown here is derived from an EMBL/GenBank/DDBJ whole genome shotgun (WGS) entry which is preliminary data.</text>
</comment>
<dbReference type="EMBL" id="CACTIH010004151">
    <property type="protein sequence ID" value="CAA2989798.1"/>
    <property type="molecule type" value="Genomic_DNA"/>
</dbReference>
<evidence type="ECO:0000259" key="8">
    <source>
        <dbReference type="Pfam" id="PF13839"/>
    </source>
</evidence>
<evidence type="ECO:0000256" key="6">
    <source>
        <dbReference type="ARBA" id="ARBA00023136"/>
    </source>
</evidence>
<proteinExistence type="inferred from homology"/>
<comment type="similarity">
    <text evidence="2">Belongs to the PC-esterase family. TBL subfamily.</text>
</comment>
<dbReference type="GO" id="GO:0016413">
    <property type="term" value="F:O-acetyltransferase activity"/>
    <property type="evidence" value="ECO:0007669"/>
    <property type="project" value="InterPro"/>
</dbReference>
<evidence type="ECO:0000256" key="3">
    <source>
        <dbReference type="ARBA" id="ARBA00022692"/>
    </source>
</evidence>
<organism evidence="10 11">
    <name type="scientific">Olea europaea subsp. europaea</name>
    <dbReference type="NCBI Taxonomy" id="158383"/>
    <lineage>
        <taxon>Eukaryota</taxon>
        <taxon>Viridiplantae</taxon>
        <taxon>Streptophyta</taxon>
        <taxon>Embryophyta</taxon>
        <taxon>Tracheophyta</taxon>
        <taxon>Spermatophyta</taxon>
        <taxon>Magnoliopsida</taxon>
        <taxon>eudicotyledons</taxon>
        <taxon>Gunneridae</taxon>
        <taxon>Pentapetalae</taxon>
        <taxon>asterids</taxon>
        <taxon>lamiids</taxon>
        <taxon>Lamiales</taxon>
        <taxon>Oleaceae</taxon>
        <taxon>Oleeae</taxon>
        <taxon>Olea</taxon>
    </lineage>
</organism>
<feature type="domain" description="Trichome birefringence-like C-terminal" evidence="8">
    <location>
        <begin position="121"/>
        <end position="404"/>
    </location>
</feature>
<evidence type="ECO:0000256" key="4">
    <source>
        <dbReference type="ARBA" id="ARBA00022968"/>
    </source>
</evidence>
<sequence length="421" mass="49394">MQQKLQLFCIPFKKEYSHLLLFLSLILITYVCYSILSPLNQRSVIGIGFLSQLILPKTTSNSTLKSYCDYSYGKWVWDETRPIRKYTENCPFLDPGFRCQQSGRQELDYQKWRWQPQRCNLPRFDAAEFLRRIQNGRIVFAGDSIGRNQWESLICMLMQGVSNQSTVYEEHGNPITKHNGYLSIRFHEYNLTVEYYRVPYLVMTDRLPPHAPPQVRGVVRVDTLHWYSEKWIGADVLIFSAGHWWNKDKTTKMGYYFQEGGNVNMTMDVMEAFRRSLNTLKSWVMQNLEPGKSHVFFRSYSPAHYRDGEWNEGGHCDTNTKPETDYAKLEPEPLHNILISEFAKQMEIANQKVQFLNITYLTEFRKDGHPSSHREPGTPPNAPQDCSHWCLSGVPDTWNELLYANLLRIGFRTETRNWKLP</sequence>
<dbReference type="EMBL" id="CACTIH010004151">
    <property type="protein sequence ID" value="CAA2989802.1"/>
    <property type="molecule type" value="Genomic_DNA"/>
</dbReference>
<accession>A0A8S0SEG3</accession>
<evidence type="ECO:0000313" key="11">
    <source>
        <dbReference type="Proteomes" id="UP000594638"/>
    </source>
</evidence>
<evidence type="ECO:0000313" key="10">
    <source>
        <dbReference type="EMBL" id="CAA2989798.1"/>
    </source>
</evidence>
<dbReference type="Pfam" id="PF14416">
    <property type="entry name" value="PMR5N"/>
    <property type="match status" value="1"/>
</dbReference>
<dbReference type="GO" id="GO:0005794">
    <property type="term" value="C:Golgi apparatus"/>
    <property type="evidence" value="ECO:0007669"/>
    <property type="project" value="TreeGrafter"/>
</dbReference>
<protein>
    <submittedName>
        <fullName evidence="10">Trichome birefringence-like 8</fullName>
    </submittedName>
</protein>
<evidence type="ECO:0000256" key="2">
    <source>
        <dbReference type="ARBA" id="ARBA00007727"/>
    </source>
</evidence>
<keyword evidence="6 7" id="KW-0472">Membrane</keyword>
<gene>
    <name evidence="10" type="ORF">OLEA9_A003622</name>
</gene>
<dbReference type="PANTHER" id="PTHR32285:SF53">
    <property type="entry name" value="PROTEIN TRICHOME BIREFRINGENCE-LIKE 9"/>
    <property type="match status" value="1"/>
</dbReference>
<dbReference type="PANTHER" id="PTHR32285">
    <property type="entry name" value="PROTEIN TRICHOME BIREFRINGENCE-LIKE 9-RELATED"/>
    <property type="match status" value="1"/>
</dbReference>
<dbReference type="OrthoDB" id="630188at2759"/>
<evidence type="ECO:0000259" key="9">
    <source>
        <dbReference type="Pfam" id="PF14416"/>
    </source>
</evidence>